<sequence>MRAEECVEKRERRRWLPGVWQCGRGGGLEKGEDGLQLTGMGIERRRNGRKLQLNGEEVMAAGCSRVGHRQGRGSSDEQSWVRVVKRVATMGQELGEWCGGVVACGGGLVVMNGGEVDVTRGVRGWLHTALRLVARDEKKNLGVGYTRRYDWLHAMRKKILGNGGQVGPRMVNAKNET</sequence>
<accession>W1PXY7</accession>
<organism evidence="1 2">
    <name type="scientific">Amborella trichopoda</name>
    <dbReference type="NCBI Taxonomy" id="13333"/>
    <lineage>
        <taxon>Eukaryota</taxon>
        <taxon>Viridiplantae</taxon>
        <taxon>Streptophyta</taxon>
        <taxon>Embryophyta</taxon>
        <taxon>Tracheophyta</taxon>
        <taxon>Spermatophyta</taxon>
        <taxon>Magnoliopsida</taxon>
        <taxon>Amborellales</taxon>
        <taxon>Amborellaceae</taxon>
        <taxon>Amborella</taxon>
    </lineage>
</organism>
<protein>
    <submittedName>
        <fullName evidence="1">Uncharacterized protein</fullName>
    </submittedName>
</protein>
<proteinExistence type="predicted"/>
<dbReference type="Gramene" id="ERN12761">
    <property type="protein sequence ID" value="ERN12761"/>
    <property type="gene ID" value="AMTR_s00043p00182720"/>
</dbReference>
<dbReference type="EMBL" id="KI392605">
    <property type="protein sequence ID" value="ERN12761.1"/>
    <property type="molecule type" value="Genomic_DNA"/>
</dbReference>
<reference evidence="2" key="1">
    <citation type="journal article" date="2013" name="Science">
        <title>The Amborella genome and the evolution of flowering plants.</title>
        <authorList>
            <consortium name="Amborella Genome Project"/>
        </authorList>
    </citation>
    <scope>NUCLEOTIDE SEQUENCE [LARGE SCALE GENOMIC DNA]</scope>
</reference>
<keyword evidence="2" id="KW-1185">Reference proteome</keyword>
<evidence type="ECO:0000313" key="2">
    <source>
        <dbReference type="Proteomes" id="UP000017836"/>
    </source>
</evidence>
<dbReference type="Proteomes" id="UP000017836">
    <property type="component" value="Unassembled WGS sequence"/>
</dbReference>
<dbReference type="AlphaFoldDB" id="W1PXY7"/>
<evidence type="ECO:0000313" key="1">
    <source>
        <dbReference type="EMBL" id="ERN12761.1"/>
    </source>
</evidence>
<dbReference type="HOGENOM" id="CLU_1519872_0_0_1"/>
<name>W1PXY7_AMBTC</name>
<gene>
    <name evidence="1" type="ORF">AMTR_s00043p00182720</name>
</gene>